<dbReference type="PROSITE" id="PS51257">
    <property type="entry name" value="PROKAR_LIPOPROTEIN"/>
    <property type="match status" value="1"/>
</dbReference>
<evidence type="ECO:0000313" key="7">
    <source>
        <dbReference type="Proteomes" id="UP000461585"/>
    </source>
</evidence>
<dbReference type="GO" id="GO:0030246">
    <property type="term" value="F:carbohydrate binding"/>
    <property type="evidence" value="ECO:0007669"/>
    <property type="project" value="UniProtKB-ARBA"/>
</dbReference>
<proteinExistence type="inferred from homology"/>
<dbReference type="Gene3D" id="3.40.50.2300">
    <property type="match status" value="2"/>
</dbReference>
<dbReference type="GO" id="GO:0030313">
    <property type="term" value="C:cell envelope"/>
    <property type="evidence" value="ECO:0007669"/>
    <property type="project" value="UniProtKB-SubCell"/>
</dbReference>
<feature type="domain" description="Periplasmic binding protein" evidence="5">
    <location>
        <begin position="57"/>
        <end position="306"/>
    </location>
</feature>
<organism evidence="6 7">
    <name type="scientific">Anaerotalea alkaliphila</name>
    <dbReference type="NCBI Taxonomy" id="2662126"/>
    <lineage>
        <taxon>Bacteria</taxon>
        <taxon>Bacillati</taxon>
        <taxon>Bacillota</taxon>
        <taxon>Clostridia</taxon>
        <taxon>Eubacteriales</taxon>
        <taxon>Anaerotalea</taxon>
    </lineage>
</organism>
<comment type="caution">
    <text evidence="6">The sequence shown here is derived from an EMBL/GenBank/DDBJ whole genome shotgun (WGS) entry which is preliminary data.</text>
</comment>
<sequence length="327" mass="34432">MKKTKKLASLVLALVLAASLFAGCGQKEEPAAPGGETGGGTEAPAEGGKFVVGYANLADSDVFVMARKTAMIEAAKGTNVELQFSDANNDIQKQLDQIDNFIALGVDMLVVVPVDFAGITPAIIKANESGIPVICMGIKADGGDYIYVGSENYDAGYMQGEVIAAQIPENGKVLYLAGTAGMSHSTDRRNGFLEAMAAEGRDDVQILADLDGNYDRAKGMQITEDWIQSFPEFDAIVAANDQMALGAVEALKAAQRLEGVLVTGVDGTDDAKNAVKEGTMVQTVLQDAPGQAKAAMEAILMIEKGESPEKEIIVPFTSITKENVDQF</sequence>
<dbReference type="SUPFAM" id="SSF53822">
    <property type="entry name" value="Periplasmic binding protein-like I"/>
    <property type="match status" value="1"/>
</dbReference>
<dbReference type="RefSeq" id="WP_162369165.1">
    <property type="nucleotide sequence ID" value="NZ_JAAEEH010000002.1"/>
</dbReference>
<keyword evidence="3 4" id="KW-0732">Signal</keyword>
<dbReference type="InterPro" id="IPR028082">
    <property type="entry name" value="Peripla_BP_I"/>
</dbReference>
<dbReference type="CDD" id="cd01536">
    <property type="entry name" value="PBP1_ABC_sugar_binding-like"/>
    <property type="match status" value="1"/>
</dbReference>
<comment type="similarity">
    <text evidence="2">Belongs to the bacterial solute-binding protein 2 family.</text>
</comment>
<reference evidence="6 7" key="1">
    <citation type="submission" date="2020-01" db="EMBL/GenBank/DDBJ databases">
        <title>Anaeroalcalibacter tamaniensis gen. nov., sp. nov., moderately halophilic strictly anaerobic fermenter bacterium from mud volcano of Taman peninsula.</title>
        <authorList>
            <person name="Frolova A."/>
            <person name="Merkel A.Y."/>
            <person name="Slobodkin A.I."/>
        </authorList>
    </citation>
    <scope>NUCLEOTIDE SEQUENCE [LARGE SCALE GENOMIC DNA]</scope>
    <source>
        <strain evidence="6 7">F-3ap</strain>
    </source>
</reference>
<evidence type="ECO:0000256" key="4">
    <source>
        <dbReference type="SAM" id="SignalP"/>
    </source>
</evidence>
<evidence type="ECO:0000259" key="5">
    <source>
        <dbReference type="Pfam" id="PF13407"/>
    </source>
</evidence>
<name>A0A7X5HTM6_9FIRM</name>
<evidence type="ECO:0000313" key="6">
    <source>
        <dbReference type="EMBL" id="NDL66443.1"/>
    </source>
</evidence>
<comment type="subcellular location">
    <subcellularLocation>
        <location evidence="1">Cell envelope</location>
    </subcellularLocation>
</comment>
<feature type="signal peptide" evidence="4">
    <location>
        <begin position="1"/>
        <end position="22"/>
    </location>
</feature>
<evidence type="ECO:0000256" key="3">
    <source>
        <dbReference type="ARBA" id="ARBA00022729"/>
    </source>
</evidence>
<accession>A0A7X5HTM6</accession>
<gene>
    <name evidence="6" type="ORF">GXN74_01605</name>
</gene>
<dbReference type="PANTHER" id="PTHR46847:SF1">
    <property type="entry name" value="D-ALLOSE-BINDING PERIPLASMIC PROTEIN-RELATED"/>
    <property type="match status" value="1"/>
</dbReference>
<feature type="chain" id="PRO_5039695078" evidence="4">
    <location>
        <begin position="23"/>
        <end position="327"/>
    </location>
</feature>
<protein>
    <submittedName>
        <fullName evidence="6">Sugar ABC transporter substrate-binding protein</fullName>
    </submittedName>
</protein>
<dbReference type="Pfam" id="PF13407">
    <property type="entry name" value="Peripla_BP_4"/>
    <property type="match status" value="1"/>
</dbReference>
<dbReference type="Proteomes" id="UP000461585">
    <property type="component" value="Unassembled WGS sequence"/>
</dbReference>
<dbReference type="InterPro" id="IPR025997">
    <property type="entry name" value="SBP_2_dom"/>
</dbReference>
<evidence type="ECO:0000256" key="2">
    <source>
        <dbReference type="ARBA" id="ARBA00007639"/>
    </source>
</evidence>
<dbReference type="PANTHER" id="PTHR46847">
    <property type="entry name" value="D-ALLOSE-BINDING PERIPLASMIC PROTEIN-RELATED"/>
    <property type="match status" value="1"/>
</dbReference>
<evidence type="ECO:0000256" key="1">
    <source>
        <dbReference type="ARBA" id="ARBA00004196"/>
    </source>
</evidence>
<dbReference type="EMBL" id="JAAEEH010000002">
    <property type="protein sequence ID" value="NDL66443.1"/>
    <property type="molecule type" value="Genomic_DNA"/>
</dbReference>
<keyword evidence="7" id="KW-1185">Reference proteome</keyword>
<dbReference type="AlphaFoldDB" id="A0A7X5HTM6"/>